<protein>
    <recommendedName>
        <fullName evidence="2">Fatty acid desaturase domain-containing protein</fullName>
    </recommendedName>
</protein>
<evidence type="ECO:0000256" key="1">
    <source>
        <dbReference type="SAM" id="Phobius"/>
    </source>
</evidence>
<accession>A0AB34K415</accession>
<name>A0AB34K415_PRYPA</name>
<organism evidence="3 4">
    <name type="scientific">Prymnesium parvum</name>
    <name type="common">Toxic golden alga</name>
    <dbReference type="NCBI Taxonomy" id="97485"/>
    <lineage>
        <taxon>Eukaryota</taxon>
        <taxon>Haptista</taxon>
        <taxon>Haptophyta</taxon>
        <taxon>Prymnesiophyceae</taxon>
        <taxon>Prymnesiales</taxon>
        <taxon>Prymnesiaceae</taxon>
        <taxon>Prymnesium</taxon>
    </lineage>
</organism>
<sequence length="426" mass="46590">MRLLLALLPACLALHAPTIPRHRPRSTPMWMVAAAEQATPALNKNVLFSGLQGKALTVGPSDIPTKGEVRQAIPAHCFTRDTAKSMMYALISVAQSAACLAVGLLLPTKLVAAPLWLAWAAVTGTVWTGMWVVAHECGHGAFSDNKALQDCVGYLLHTVLLVPYFSWQRSHAVHHGNTNHITKGETHVPVVVGARPGIENAGGDAEIQNARRFGKRVWGGLQLVLHLVIGWPAYLLWGATGGPQYGVSNHFIPGKPFSDKLWPSTWPAKVWKSDIGIVAMLGALAGLAAKFGAAKVALLYAAPLLFTNMWLVGYTWLQHTDVDIPHLGAEDFSYMRGAFLTVDRPYGRLFDWLHHKIGSTHVAHHIDCTIPHYYAKEATDAIAKAFPKAYLYDPTPVHVALWRVACNCIAVKRRPEDGRYTWVPVS</sequence>
<feature type="transmembrane region" description="Helical" evidence="1">
    <location>
        <begin position="296"/>
        <end position="317"/>
    </location>
</feature>
<evidence type="ECO:0000313" key="4">
    <source>
        <dbReference type="Proteomes" id="UP001515480"/>
    </source>
</evidence>
<keyword evidence="1" id="KW-1133">Transmembrane helix</keyword>
<dbReference type="GO" id="GO:0006629">
    <property type="term" value="P:lipid metabolic process"/>
    <property type="evidence" value="ECO:0007669"/>
    <property type="project" value="InterPro"/>
</dbReference>
<feature type="transmembrane region" description="Helical" evidence="1">
    <location>
        <begin position="217"/>
        <end position="237"/>
    </location>
</feature>
<dbReference type="GO" id="GO:0016491">
    <property type="term" value="F:oxidoreductase activity"/>
    <property type="evidence" value="ECO:0007669"/>
    <property type="project" value="InterPro"/>
</dbReference>
<keyword evidence="1" id="KW-0812">Transmembrane</keyword>
<keyword evidence="4" id="KW-1185">Reference proteome</keyword>
<dbReference type="InterPro" id="IPR005804">
    <property type="entry name" value="FA_desaturase_dom"/>
</dbReference>
<dbReference type="EMBL" id="JBGBPQ010000003">
    <property type="protein sequence ID" value="KAL1527139.1"/>
    <property type="molecule type" value="Genomic_DNA"/>
</dbReference>
<feature type="domain" description="Fatty acid desaturase" evidence="2">
    <location>
        <begin position="115"/>
        <end position="392"/>
    </location>
</feature>
<gene>
    <name evidence="3" type="ORF">AB1Y20_015821</name>
</gene>
<feature type="transmembrane region" description="Helical" evidence="1">
    <location>
        <begin position="113"/>
        <end position="135"/>
    </location>
</feature>
<reference evidence="3 4" key="1">
    <citation type="journal article" date="2024" name="Science">
        <title>Giant polyketide synthase enzymes in the biosynthesis of giant marine polyether toxins.</title>
        <authorList>
            <person name="Fallon T.R."/>
            <person name="Shende V.V."/>
            <person name="Wierzbicki I.H."/>
            <person name="Pendleton A.L."/>
            <person name="Watervoot N.F."/>
            <person name="Auber R.P."/>
            <person name="Gonzalez D.J."/>
            <person name="Wisecaver J.H."/>
            <person name="Moore B.S."/>
        </authorList>
    </citation>
    <scope>NUCLEOTIDE SEQUENCE [LARGE SCALE GENOMIC DNA]</scope>
    <source>
        <strain evidence="3 4">12B1</strain>
    </source>
</reference>
<evidence type="ECO:0000313" key="3">
    <source>
        <dbReference type="EMBL" id="KAL1527139.1"/>
    </source>
</evidence>
<dbReference type="Pfam" id="PF00487">
    <property type="entry name" value="FA_desaturase"/>
    <property type="match status" value="1"/>
</dbReference>
<comment type="caution">
    <text evidence="3">The sequence shown here is derived from an EMBL/GenBank/DDBJ whole genome shotgun (WGS) entry which is preliminary data.</text>
</comment>
<dbReference type="CDD" id="cd03507">
    <property type="entry name" value="Delta12-FADS-like"/>
    <property type="match status" value="1"/>
</dbReference>
<feature type="transmembrane region" description="Helical" evidence="1">
    <location>
        <begin position="270"/>
        <end position="289"/>
    </location>
</feature>
<dbReference type="Proteomes" id="UP001515480">
    <property type="component" value="Unassembled WGS sequence"/>
</dbReference>
<keyword evidence="1" id="KW-0472">Membrane</keyword>
<dbReference type="PANTHER" id="PTHR32100">
    <property type="entry name" value="OMEGA-6 FATTY ACID DESATURASE, CHLOROPLASTIC"/>
    <property type="match status" value="1"/>
</dbReference>
<evidence type="ECO:0000259" key="2">
    <source>
        <dbReference type="Pfam" id="PF00487"/>
    </source>
</evidence>
<dbReference type="InterPro" id="IPR012171">
    <property type="entry name" value="Fatty_acid_desaturase"/>
</dbReference>
<proteinExistence type="predicted"/>
<feature type="transmembrane region" description="Helical" evidence="1">
    <location>
        <begin position="86"/>
        <end position="106"/>
    </location>
</feature>
<dbReference type="AlphaFoldDB" id="A0AB34K415"/>